<proteinExistence type="predicted"/>
<dbReference type="NCBIfam" id="TIGR03504">
    <property type="entry name" value="FimV_Cterm"/>
    <property type="match status" value="1"/>
</dbReference>
<dbReference type="AlphaFoldDB" id="A0A075K2X5"/>
<feature type="signal peptide" evidence="3">
    <location>
        <begin position="1"/>
        <end position="22"/>
    </location>
</feature>
<dbReference type="HOGENOM" id="CLU_007099_0_0_6"/>
<protein>
    <submittedName>
        <fullName evidence="5">Fimbrial protein FimV</fullName>
    </submittedName>
</protein>
<dbReference type="Gene3D" id="1.20.58.2200">
    <property type="match status" value="1"/>
</dbReference>
<dbReference type="PANTHER" id="PTHR45725">
    <property type="entry name" value="FORMIN HOMOLOGY 2 FAMILY MEMBER"/>
    <property type="match status" value="1"/>
</dbReference>
<name>A0A075K2X5_9GAMM</name>
<dbReference type="Pfam" id="PF25800">
    <property type="entry name" value="FimV_N"/>
    <property type="match status" value="1"/>
</dbReference>
<keyword evidence="1" id="KW-0175">Coiled coil</keyword>
<dbReference type="InterPro" id="IPR020012">
    <property type="entry name" value="LysM_FimV"/>
</dbReference>
<dbReference type="NCBIfam" id="TIGR03505">
    <property type="entry name" value="FimV_core"/>
    <property type="match status" value="1"/>
</dbReference>
<dbReference type="InterPro" id="IPR020011">
    <property type="entry name" value="FimV_C"/>
</dbReference>
<feature type="domain" description="FimV N-terminal" evidence="4">
    <location>
        <begin position="23"/>
        <end position="129"/>
    </location>
</feature>
<feature type="coiled-coil region" evidence="1">
    <location>
        <begin position="345"/>
        <end position="393"/>
    </location>
</feature>
<dbReference type="InterPro" id="IPR051425">
    <property type="entry name" value="Formin_Homology"/>
</dbReference>
<dbReference type="Proteomes" id="UP000027987">
    <property type="component" value="Chromosome"/>
</dbReference>
<dbReference type="PATRIC" id="fig|1217721.7.peg.3208"/>
<feature type="chain" id="PRO_5001706773" evidence="3">
    <location>
        <begin position="23"/>
        <end position="797"/>
    </location>
</feature>
<dbReference type="STRING" id="1217721.HY57_15645"/>
<sequence>MNRSLKLSILLALALGSSQAAALELGQIQVKSALGQPLLAEIPINPDSAAELQNLTARLASSEDAAQAGVAAGPTVPLQFAVVDGANGKKVIRITSAAPVNDPYLDLLVEVNNASGKSLREFTILLDPPGSAVSSVPATRAPTQSAGKSSRRAAATPPVASSSESAAAPAPAPEAKPKPAPAPRVAANGSYTVERGQTLSAIAHETAPAGVDMNQMLLALKAGNPDAFYRDNINALKSGAVLRVPSKEDALAVAAAAALAQVRQQNSDWRSGAARTPTTVADAGTRANASSAPAAAAGAGDHLALVPAKEGSDNAAGHGGKGDKAAAEKGMVALHQDLLRSQEALTSLTKQGDELKSRLKDLEDINGKNERLLSLKDSEIAELQHKLADARKATGQPVPAATAAAAAAPAKAASAKPAAAEAVVKASEQPAAAGSAPSTAAAPASASSAPAHASSAPVAAAAKPVPAKPAAKQAPVAEEEPWYMQPWAWGAGAGVVLLGLVAALRGRSRKSAAPAAVGASSLADRFGTVAPGGADGTDHDQEELLDQLAEHPDDIGLHLELVSLYYSRRDVDHFEAAAEAMHAHITDPQQPEWVDVMHMGEDLVPEHPLFAHAIPSMRAHAEDEHEALDHFDLGSYAKERDHDDIPPIPAVPSPHAPKVSGYHFDFDLTPRPAQATAGTPATAGHDEVVEEHNGHTPTWHFADLEGSESEDETVVRATHGQQHDFAHEAIDGDLSHELGHDLGGQFSDDPVDTKLDLARAYLDMGDPDGAQAMLEEVMHEGTQMQKDVAKRLLDSIR</sequence>
<evidence type="ECO:0000256" key="3">
    <source>
        <dbReference type="SAM" id="SignalP"/>
    </source>
</evidence>
<accession>A0A075K2X5</accession>
<dbReference type="InterPro" id="IPR036779">
    <property type="entry name" value="LysM_dom_sf"/>
</dbReference>
<dbReference type="KEGG" id="dja:HY57_15645"/>
<organism evidence="5 6">
    <name type="scientific">Dyella japonica A8</name>
    <dbReference type="NCBI Taxonomy" id="1217721"/>
    <lineage>
        <taxon>Bacteria</taxon>
        <taxon>Pseudomonadati</taxon>
        <taxon>Pseudomonadota</taxon>
        <taxon>Gammaproteobacteria</taxon>
        <taxon>Lysobacterales</taxon>
        <taxon>Rhodanobacteraceae</taxon>
        <taxon>Dyella</taxon>
    </lineage>
</organism>
<dbReference type="PANTHER" id="PTHR45725:SF18">
    <property type="entry name" value="ORC1-LIKE AAA ATPASE DOMAIN-CONTAINING PROTEIN"/>
    <property type="match status" value="1"/>
</dbReference>
<gene>
    <name evidence="5" type="ORF">HY57_15645</name>
</gene>
<reference evidence="5 6" key="1">
    <citation type="submission" date="2014-07" db="EMBL/GenBank/DDBJ databases">
        <title>Complete Genome Sequence of Dyella japonica Strain A8 Isolated from Malaysian Tropical Soil.</title>
        <authorList>
            <person name="Hui R.K.H."/>
            <person name="Chen J.-W."/>
            <person name="Chan K.-G."/>
            <person name="Leung F.C.C."/>
        </authorList>
    </citation>
    <scope>NUCLEOTIDE SEQUENCE [LARGE SCALE GENOMIC DNA]</scope>
    <source>
        <strain evidence="5 6">A8</strain>
    </source>
</reference>
<dbReference type="Gene3D" id="3.10.350.10">
    <property type="entry name" value="LysM domain"/>
    <property type="match status" value="1"/>
</dbReference>
<feature type="compositionally biased region" description="Polar residues" evidence="2">
    <location>
        <begin position="132"/>
        <end position="148"/>
    </location>
</feature>
<dbReference type="InterPro" id="IPR057840">
    <property type="entry name" value="FimV_N"/>
</dbReference>
<evidence type="ECO:0000259" key="4">
    <source>
        <dbReference type="Pfam" id="PF25800"/>
    </source>
</evidence>
<keyword evidence="3" id="KW-0732">Signal</keyword>
<keyword evidence="6" id="KW-1185">Reference proteome</keyword>
<dbReference type="InterPro" id="IPR038440">
    <property type="entry name" value="FimV_C_sf"/>
</dbReference>
<evidence type="ECO:0000313" key="6">
    <source>
        <dbReference type="Proteomes" id="UP000027987"/>
    </source>
</evidence>
<evidence type="ECO:0000256" key="2">
    <source>
        <dbReference type="SAM" id="MobiDB-lite"/>
    </source>
</evidence>
<evidence type="ECO:0000256" key="1">
    <source>
        <dbReference type="SAM" id="Coils"/>
    </source>
</evidence>
<feature type="compositionally biased region" description="Low complexity" evidence="2">
    <location>
        <begin position="152"/>
        <end position="169"/>
    </location>
</feature>
<dbReference type="EMBL" id="CP008884">
    <property type="protein sequence ID" value="AIF48564.1"/>
    <property type="molecule type" value="Genomic_DNA"/>
</dbReference>
<feature type="region of interest" description="Disordered" evidence="2">
    <location>
        <begin position="639"/>
        <end position="666"/>
    </location>
</feature>
<feature type="region of interest" description="Disordered" evidence="2">
    <location>
        <begin position="130"/>
        <end position="186"/>
    </location>
</feature>
<feature type="compositionally biased region" description="Pro residues" evidence="2">
    <location>
        <begin position="170"/>
        <end position="182"/>
    </location>
</feature>
<feature type="compositionally biased region" description="Pro residues" evidence="2">
    <location>
        <begin position="646"/>
        <end position="655"/>
    </location>
</feature>
<dbReference type="RefSeq" id="WP_038579930.1">
    <property type="nucleotide sequence ID" value="NZ_CP008884.1"/>
</dbReference>
<evidence type="ECO:0000313" key="5">
    <source>
        <dbReference type="EMBL" id="AIF48564.1"/>
    </source>
</evidence>